<dbReference type="Pfam" id="PF00903">
    <property type="entry name" value="Glyoxalase"/>
    <property type="match status" value="1"/>
</dbReference>
<keyword evidence="3" id="KW-1185">Reference proteome</keyword>
<dbReference type="SUPFAM" id="SSF54593">
    <property type="entry name" value="Glyoxalase/Bleomycin resistance protein/Dihydroxybiphenyl dioxygenase"/>
    <property type="match status" value="1"/>
</dbReference>
<evidence type="ECO:0000313" key="2">
    <source>
        <dbReference type="EMBL" id="GIF85454.1"/>
    </source>
</evidence>
<sequence length="248" mass="25805">MTLTHQPGAPRWVDLGTTDIAGAVAFYGALFGWAHQDLGPEAGGYGFFTKDGRMAAGIGPATDAARGTSWAVYFGTEDSAATAGRVEASGGKVIVPPDAVMEQGTLAVFTDPAGAFFSTWQPGSHDGVGIMREPGALSWVELYTPDPAGAKEFYGAVFAMSHEDRDMGGEVYSVISVAGQPVGGIFEPPGAAGMPSHWMPYFGVADTDASADRAIELGAVQMMRGDYSDGRLAILTDPQGGLFGILTW</sequence>
<dbReference type="InterPro" id="IPR004360">
    <property type="entry name" value="Glyas_Fos-R_dOase_dom"/>
</dbReference>
<dbReference type="InterPro" id="IPR041581">
    <property type="entry name" value="Glyoxalase_6"/>
</dbReference>
<feature type="domain" description="VOC" evidence="1">
    <location>
        <begin position="9"/>
        <end position="122"/>
    </location>
</feature>
<organism evidence="2 3">
    <name type="scientific">Catellatospora bangladeshensis</name>
    <dbReference type="NCBI Taxonomy" id="310355"/>
    <lineage>
        <taxon>Bacteria</taxon>
        <taxon>Bacillati</taxon>
        <taxon>Actinomycetota</taxon>
        <taxon>Actinomycetes</taxon>
        <taxon>Micromonosporales</taxon>
        <taxon>Micromonosporaceae</taxon>
        <taxon>Catellatospora</taxon>
    </lineage>
</organism>
<evidence type="ECO:0000313" key="3">
    <source>
        <dbReference type="Proteomes" id="UP000601223"/>
    </source>
</evidence>
<evidence type="ECO:0000259" key="1">
    <source>
        <dbReference type="PROSITE" id="PS51819"/>
    </source>
</evidence>
<dbReference type="PANTHER" id="PTHR33993:SF10">
    <property type="entry name" value="CONSERVED PROTEIN"/>
    <property type="match status" value="1"/>
</dbReference>
<dbReference type="Proteomes" id="UP000601223">
    <property type="component" value="Unassembled WGS sequence"/>
</dbReference>
<dbReference type="InterPro" id="IPR029068">
    <property type="entry name" value="Glyas_Bleomycin-R_OHBP_Dase"/>
</dbReference>
<reference evidence="2 3" key="1">
    <citation type="submission" date="2021-01" db="EMBL/GenBank/DDBJ databases">
        <title>Whole genome shotgun sequence of Catellatospora bangladeshensis NBRC 107357.</title>
        <authorList>
            <person name="Komaki H."/>
            <person name="Tamura T."/>
        </authorList>
    </citation>
    <scope>NUCLEOTIDE SEQUENCE [LARGE SCALE GENOMIC DNA]</scope>
    <source>
        <strain evidence="2 3">NBRC 107357</strain>
    </source>
</reference>
<dbReference type="PROSITE" id="PS51819">
    <property type="entry name" value="VOC"/>
    <property type="match status" value="2"/>
</dbReference>
<comment type="caution">
    <text evidence="2">The sequence shown here is derived from an EMBL/GenBank/DDBJ whole genome shotgun (WGS) entry which is preliminary data.</text>
</comment>
<name>A0A8J3JN26_9ACTN</name>
<dbReference type="InterPro" id="IPR052164">
    <property type="entry name" value="Anthracycline_SecMetBiosynth"/>
</dbReference>
<accession>A0A8J3JN26</accession>
<dbReference type="AlphaFoldDB" id="A0A8J3JN26"/>
<dbReference type="PANTHER" id="PTHR33993">
    <property type="entry name" value="GLYOXALASE-RELATED"/>
    <property type="match status" value="1"/>
</dbReference>
<feature type="domain" description="VOC" evidence="1">
    <location>
        <begin position="136"/>
        <end position="248"/>
    </location>
</feature>
<dbReference type="RefSeq" id="WP_203755367.1">
    <property type="nucleotide sequence ID" value="NZ_BONF01000047.1"/>
</dbReference>
<protein>
    <submittedName>
        <fullName evidence="2">Hydroxylase</fullName>
    </submittedName>
</protein>
<gene>
    <name evidence="2" type="ORF">Cba03nite_68030</name>
</gene>
<dbReference type="Gene3D" id="3.10.180.10">
    <property type="entry name" value="2,3-Dihydroxybiphenyl 1,2-Dioxygenase, domain 1"/>
    <property type="match status" value="2"/>
</dbReference>
<dbReference type="InterPro" id="IPR037523">
    <property type="entry name" value="VOC_core"/>
</dbReference>
<dbReference type="CDD" id="cd07247">
    <property type="entry name" value="SgaA_N_like"/>
    <property type="match status" value="2"/>
</dbReference>
<dbReference type="Pfam" id="PF18029">
    <property type="entry name" value="Glyoxalase_6"/>
    <property type="match status" value="1"/>
</dbReference>
<dbReference type="EMBL" id="BONF01000047">
    <property type="protein sequence ID" value="GIF85454.1"/>
    <property type="molecule type" value="Genomic_DNA"/>
</dbReference>
<proteinExistence type="predicted"/>